<keyword evidence="18" id="KW-1185">Reference proteome</keyword>
<evidence type="ECO:0000256" key="11">
    <source>
        <dbReference type="ARBA" id="ARBA00057651"/>
    </source>
</evidence>
<reference evidence="17" key="1">
    <citation type="submission" date="2017-07" db="EMBL/GenBank/DDBJ databases">
        <title>Taro Niue Genome Assembly and Annotation.</title>
        <authorList>
            <person name="Atibalentja N."/>
            <person name="Keating K."/>
            <person name="Fields C.J."/>
        </authorList>
    </citation>
    <scope>NUCLEOTIDE SEQUENCE</scope>
    <source>
        <strain evidence="17">Niue_2</strain>
        <tissue evidence="17">Leaf</tissue>
    </source>
</reference>
<evidence type="ECO:0000256" key="9">
    <source>
        <dbReference type="ARBA" id="ARBA00043142"/>
    </source>
</evidence>
<dbReference type="GO" id="GO:0004650">
    <property type="term" value="F:polygalacturonase activity"/>
    <property type="evidence" value="ECO:0007669"/>
    <property type="project" value="InterPro"/>
</dbReference>
<feature type="signal peptide" evidence="16">
    <location>
        <begin position="1"/>
        <end position="33"/>
    </location>
</feature>
<evidence type="ECO:0000256" key="3">
    <source>
        <dbReference type="ARBA" id="ARBA00022512"/>
    </source>
</evidence>
<dbReference type="GO" id="GO:0071555">
    <property type="term" value="P:cell wall organization"/>
    <property type="evidence" value="ECO:0007669"/>
    <property type="project" value="UniProtKB-KW"/>
</dbReference>
<gene>
    <name evidence="17" type="ORF">Taro_020031</name>
</gene>
<comment type="function">
    <text evidence="11">May function in depolymerizing pectin during pollen development, germination, and tube growth. Acts as an exo-polygalacturonase.</text>
</comment>
<dbReference type="OrthoDB" id="187139at2759"/>
<evidence type="ECO:0000256" key="14">
    <source>
        <dbReference type="PROSITE-ProRule" id="PRU10052"/>
    </source>
</evidence>
<dbReference type="Proteomes" id="UP000652761">
    <property type="component" value="Unassembled WGS sequence"/>
</dbReference>
<dbReference type="SUPFAM" id="SSF51126">
    <property type="entry name" value="Pectin lyase-like"/>
    <property type="match status" value="2"/>
</dbReference>
<evidence type="ECO:0000256" key="16">
    <source>
        <dbReference type="SAM" id="SignalP"/>
    </source>
</evidence>
<keyword evidence="16" id="KW-0732">Signal</keyword>
<keyword evidence="5 15" id="KW-0378">Hydrolase</keyword>
<dbReference type="GO" id="GO:0047911">
    <property type="term" value="F:galacturan 1,4-alpha-galacturonidase activity"/>
    <property type="evidence" value="ECO:0007669"/>
    <property type="project" value="UniProtKB-EC"/>
</dbReference>
<keyword evidence="7" id="KW-0961">Cell wall biogenesis/degradation</keyword>
<evidence type="ECO:0000256" key="1">
    <source>
        <dbReference type="ARBA" id="ARBA00004191"/>
    </source>
</evidence>
<evidence type="ECO:0000256" key="12">
    <source>
        <dbReference type="ARBA" id="ARBA00068298"/>
    </source>
</evidence>
<accession>A0A843V414</accession>
<comment type="catalytic activity">
    <reaction evidence="10">
        <text>[(1-&gt;4)-alpha-D-galacturonosyl](n) + H2O = alpha-D-galacturonate + [(1-&gt;4)-alpha-D-galacturonosyl](n-1)</text>
        <dbReference type="Rhea" id="RHEA:14117"/>
        <dbReference type="Rhea" id="RHEA-COMP:14570"/>
        <dbReference type="Rhea" id="RHEA-COMP:14572"/>
        <dbReference type="ChEBI" id="CHEBI:15377"/>
        <dbReference type="ChEBI" id="CHEBI:58658"/>
        <dbReference type="ChEBI" id="CHEBI:140523"/>
        <dbReference type="EC" id="3.2.1.67"/>
    </reaction>
</comment>
<dbReference type="InterPro" id="IPR006626">
    <property type="entry name" value="PbH1"/>
</dbReference>
<evidence type="ECO:0000256" key="10">
    <source>
        <dbReference type="ARBA" id="ARBA00048766"/>
    </source>
</evidence>
<dbReference type="InterPro" id="IPR011050">
    <property type="entry name" value="Pectin_lyase_fold/virulence"/>
</dbReference>
<protein>
    <recommendedName>
        <fullName evidence="12">Exopolygalacturonase</fullName>
        <ecNumber evidence="8">3.2.1.67</ecNumber>
    </recommendedName>
    <alternativeName>
        <fullName evidence="9">Galacturan 1,4-alpha-galacturonidase</fullName>
    </alternativeName>
    <alternativeName>
        <fullName evidence="13">Pectinase</fullName>
    </alternativeName>
</protein>
<sequence>MAPHIDRPAHKRTLVLLLLLISTFLSAAQLAIARRVLNVVNLGGVPGLRKDATGVLHSAWSMACGSPEPATILVPAGEFFVAGPVVFQGPCVNRGIEFLVEGSLVADGDYSSPGVGNHWIKFEHVDWVTVRGSGTIDGQGAALWRCKNARQDCPLGPKSLSISHSNHVNITDLTFFNSKFFHIYVGGSSNVRLHHLTIQAPGDSPNTDGIHIQESDDVSITEATIRTGDDCISIGHGSTNVLADGVFCGPGHGISIGSLGNEADEDGVQNIWVRNVVLSGTQNGVRIKTWAKPSRAFVNGVTFQGAQMYNVNKPIIIDQNYCPHNLGCPHYGSGVKINNVTFSGIEGTSASQIAVKLDCSPLSGCSGIRMHNVNLTYGDSGRAQSICNHVSGTFLTPPQLAVAKGVINIVELGAVAGGKSDTTGVLLKAWTTACRSPEPVTVFVPAGQFLVVGPVTFQGPCSNQGVELVVEGSLVAAGSYSGVGESWFTFEQVQWVSIHGRGTIDGQGAALWNCKISHQTNCPLGSKSLAISHSNHVNVSDLTFVNSKFFHIYVGGSSDVHLHNLNVRAPGDSPNTDGIHIQDSDGVSVTLTDIRTGDDCISIGPGSTNVVADGVFCGPGHGISIGSLGNRENEAGVKNIWVRNVVLSGTQNGVRIKTRALPSTGFVDSVTFQDANMQNVRNPIIIDQNYCPHKFDCPQAPGVSAGSGVRINNVTYSGIQGTSTSQEVMNFDCSPQRGCTAVHLQNINLTFTGNGKPLSVCNHVAGTAKGFIIPPSCL</sequence>
<dbReference type="EC" id="3.2.1.67" evidence="8"/>
<dbReference type="FunFam" id="2.160.20.10:FF:000004">
    <property type="entry name" value="Pectin lyase-like superfamily protein"/>
    <property type="match status" value="2"/>
</dbReference>
<dbReference type="PANTHER" id="PTHR31375">
    <property type="match status" value="1"/>
</dbReference>
<dbReference type="EMBL" id="NMUH01000981">
    <property type="protein sequence ID" value="MQL87493.1"/>
    <property type="molecule type" value="Genomic_DNA"/>
</dbReference>
<feature type="chain" id="PRO_5032340308" description="Exopolygalacturonase" evidence="16">
    <location>
        <begin position="34"/>
        <end position="778"/>
    </location>
</feature>
<dbReference type="AlphaFoldDB" id="A0A843V414"/>
<dbReference type="Gene3D" id="2.160.20.10">
    <property type="entry name" value="Single-stranded right-handed beta-helix, Pectin lyase-like"/>
    <property type="match status" value="2"/>
</dbReference>
<evidence type="ECO:0000256" key="5">
    <source>
        <dbReference type="ARBA" id="ARBA00022801"/>
    </source>
</evidence>
<dbReference type="Pfam" id="PF00295">
    <property type="entry name" value="Glyco_hydro_28"/>
    <property type="match status" value="2"/>
</dbReference>
<keyword evidence="4" id="KW-0964">Secreted</keyword>
<dbReference type="SMART" id="SM00710">
    <property type="entry name" value="PbH1"/>
    <property type="match status" value="14"/>
</dbReference>
<comment type="subcellular location">
    <subcellularLocation>
        <location evidence="1">Secreted</location>
        <location evidence="1">Cell wall</location>
    </subcellularLocation>
</comment>
<evidence type="ECO:0000313" key="18">
    <source>
        <dbReference type="Proteomes" id="UP000652761"/>
    </source>
</evidence>
<evidence type="ECO:0000256" key="7">
    <source>
        <dbReference type="ARBA" id="ARBA00023316"/>
    </source>
</evidence>
<evidence type="ECO:0000256" key="8">
    <source>
        <dbReference type="ARBA" id="ARBA00038933"/>
    </source>
</evidence>
<comment type="similarity">
    <text evidence="2 15">Belongs to the glycosyl hydrolase 28 family.</text>
</comment>
<evidence type="ECO:0000256" key="6">
    <source>
        <dbReference type="ARBA" id="ARBA00023295"/>
    </source>
</evidence>
<evidence type="ECO:0000256" key="15">
    <source>
        <dbReference type="RuleBase" id="RU361169"/>
    </source>
</evidence>
<keyword evidence="3" id="KW-0134">Cell wall</keyword>
<feature type="active site" evidence="14">
    <location>
        <position position="252"/>
    </location>
</feature>
<organism evidence="17 18">
    <name type="scientific">Colocasia esculenta</name>
    <name type="common">Wild taro</name>
    <name type="synonym">Arum esculentum</name>
    <dbReference type="NCBI Taxonomy" id="4460"/>
    <lineage>
        <taxon>Eukaryota</taxon>
        <taxon>Viridiplantae</taxon>
        <taxon>Streptophyta</taxon>
        <taxon>Embryophyta</taxon>
        <taxon>Tracheophyta</taxon>
        <taxon>Spermatophyta</taxon>
        <taxon>Magnoliopsida</taxon>
        <taxon>Liliopsida</taxon>
        <taxon>Araceae</taxon>
        <taxon>Aroideae</taxon>
        <taxon>Colocasieae</taxon>
        <taxon>Colocasia</taxon>
    </lineage>
</organism>
<evidence type="ECO:0000256" key="4">
    <source>
        <dbReference type="ARBA" id="ARBA00022525"/>
    </source>
</evidence>
<comment type="caution">
    <text evidence="17">The sequence shown here is derived from an EMBL/GenBank/DDBJ whole genome shotgun (WGS) entry which is preliminary data.</text>
</comment>
<proteinExistence type="inferred from homology"/>
<dbReference type="GO" id="GO:0005975">
    <property type="term" value="P:carbohydrate metabolic process"/>
    <property type="evidence" value="ECO:0007669"/>
    <property type="project" value="InterPro"/>
</dbReference>
<keyword evidence="6 15" id="KW-0326">Glycosidase</keyword>
<dbReference type="InterPro" id="IPR000743">
    <property type="entry name" value="Glyco_hydro_28"/>
</dbReference>
<dbReference type="PROSITE" id="PS00502">
    <property type="entry name" value="POLYGALACTURONASE"/>
    <property type="match status" value="2"/>
</dbReference>
<evidence type="ECO:0000313" key="17">
    <source>
        <dbReference type="EMBL" id="MQL87493.1"/>
    </source>
</evidence>
<feature type="active site" evidence="14">
    <location>
        <position position="621"/>
    </location>
</feature>
<evidence type="ECO:0000256" key="13">
    <source>
        <dbReference type="ARBA" id="ARBA00083621"/>
    </source>
</evidence>
<name>A0A843V414_COLES</name>
<dbReference type="InterPro" id="IPR012334">
    <property type="entry name" value="Pectin_lyas_fold"/>
</dbReference>
<evidence type="ECO:0000256" key="2">
    <source>
        <dbReference type="ARBA" id="ARBA00008834"/>
    </source>
</evidence>